<accession>A0A024UU25</accession>
<feature type="compositionally biased region" description="Low complexity" evidence="1">
    <location>
        <begin position="8"/>
        <end position="17"/>
    </location>
</feature>
<organism evidence="3">
    <name type="scientific">Aphanomyces invadans</name>
    <dbReference type="NCBI Taxonomy" id="157072"/>
    <lineage>
        <taxon>Eukaryota</taxon>
        <taxon>Sar</taxon>
        <taxon>Stramenopiles</taxon>
        <taxon>Oomycota</taxon>
        <taxon>Saprolegniomycetes</taxon>
        <taxon>Saprolegniales</taxon>
        <taxon>Verrucalvaceae</taxon>
        <taxon>Aphanomyces</taxon>
    </lineage>
</organism>
<evidence type="ECO:0000256" key="1">
    <source>
        <dbReference type="SAM" id="MobiDB-lite"/>
    </source>
</evidence>
<dbReference type="SMART" id="SM00088">
    <property type="entry name" value="PINT"/>
    <property type="match status" value="1"/>
</dbReference>
<proteinExistence type="predicted"/>
<name>A0A024UU25_9STRA</name>
<evidence type="ECO:0000313" key="3">
    <source>
        <dbReference type="EMBL" id="ETW09173.1"/>
    </source>
</evidence>
<dbReference type="VEuPathDB" id="FungiDB:H310_01601"/>
<dbReference type="SUPFAM" id="SSF46785">
    <property type="entry name" value="Winged helix' DNA-binding domain"/>
    <property type="match status" value="1"/>
</dbReference>
<dbReference type="Gene3D" id="1.25.40.570">
    <property type="match status" value="1"/>
</dbReference>
<dbReference type="InterPro" id="IPR050871">
    <property type="entry name" value="26S_Proteasome/COP9_Components"/>
</dbReference>
<dbReference type="OrthoDB" id="194139at2759"/>
<evidence type="ECO:0000259" key="2">
    <source>
        <dbReference type="PROSITE" id="PS50250"/>
    </source>
</evidence>
<gene>
    <name evidence="3" type="ORF">H310_01601</name>
</gene>
<feature type="region of interest" description="Disordered" evidence="1">
    <location>
        <begin position="1"/>
        <end position="26"/>
    </location>
</feature>
<dbReference type="AlphaFoldDB" id="A0A024UU25"/>
<sequence>MDSDGSEYEYGSDYGGSQDEENEDEMVDETAIKIANTFYEADDCKTSDPARALELYLQVLSLQQSGADSDAKDPENFHFKSLENVVKLCATLNKPDAMLEHYRQVLTLLPQVTRNEFTDTVNSILDLVSTLPGARSIISKTYEITLEALKTAHNERLWFQTNVKLGRLYLEMGEVASLKRVLKELHQSCKTPDGHDDLSKATSLLDVYCLEVQLCTTTHDTAKLKSIYPKTLDLDAAISDPRTMGLIREEGGKMYLAEGLWLLAYNEFFESFRNYQEAGNSRAKQCLKYVVLANMLASSDINPFDSREAKVFKDVDEISAMLQLRDAYGNNDITTFEKILNHPKHHIITDPLIKRYLDPLVRNIRSHVLVKVVAPYKTIKLASIAKEMNIAEAEVEGLAVTLIHDNILASRKIDQCQRVLVDISSYVQQNRWNNVNMNAGRVRTTREVAASKTVDALAKWTSALVKANQVTSERNLLSF</sequence>
<dbReference type="EMBL" id="KI913953">
    <property type="protein sequence ID" value="ETW09173.1"/>
    <property type="molecule type" value="Genomic_DNA"/>
</dbReference>
<dbReference type="GeneID" id="20078651"/>
<dbReference type="InterPro" id="IPR036390">
    <property type="entry name" value="WH_DNA-bd_sf"/>
</dbReference>
<dbReference type="STRING" id="157072.A0A024UU25"/>
<dbReference type="PANTHER" id="PTHR10678">
    <property type="entry name" value="26S PROTEASOME NON-ATPASE REGULATORY SUBUNIT 11/COP9 SIGNALOSOME COMPLEX SUBUNIT 2"/>
    <property type="match status" value="1"/>
</dbReference>
<dbReference type="eggNOG" id="KOG1464">
    <property type="taxonomic scope" value="Eukaryota"/>
</dbReference>
<dbReference type="SMART" id="SM00753">
    <property type="entry name" value="PAM"/>
    <property type="match status" value="1"/>
</dbReference>
<dbReference type="PROSITE" id="PS50250">
    <property type="entry name" value="PCI"/>
    <property type="match status" value="1"/>
</dbReference>
<dbReference type="RefSeq" id="XP_008862978.1">
    <property type="nucleotide sequence ID" value="XM_008864756.1"/>
</dbReference>
<reference evidence="3" key="1">
    <citation type="submission" date="2013-12" db="EMBL/GenBank/DDBJ databases">
        <title>The Genome Sequence of Aphanomyces invadans NJM9701.</title>
        <authorList>
            <consortium name="The Broad Institute Genomics Platform"/>
            <person name="Russ C."/>
            <person name="Tyler B."/>
            <person name="van West P."/>
            <person name="Dieguez-Uribeondo J."/>
            <person name="Young S.K."/>
            <person name="Zeng Q."/>
            <person name="Gargeya S."/>
            <person name="Fitzgerald M."/>
            <person name="Abouelleil A."/>
            <person name="Alvarado L."/>
            <person name="Chapman S.B."/>
            <person name="Gainer-Dewar J."/>
            <person name="Goldberg J."/>
            <person name="Griggs A."/>
            <person name="Gujja S."/>
            <person name="Hansen M."/>
            <person name="Howarth C."/>
            <person name="Imamovic A."/>
            <person name="Ireland A."/>
            <person name="Larimer J."/>
            <person name="McCowan C."/>
            <person name="Murphy C."/>
            <person name="Pearson M."/>
            <person name="Poon T.W."/>
            <person name="Priest M."/>
            <person name="Roberts A."/>
            <person name="Saif S."/>
            <person name="Shea T."/>
            <person name="Sykes S."/>
            <person name="Wortman J."/>
            <person name="Nusbaum C."/>
            <person name="Birren B."/>
        </authorList>
    </citation>
    <scope>NUCLEOTIDE SEQUENCE [LARGE SCALE GENOMIC DNA]</scope>
    <source>
        <strain evidence="3">NJM9701</strain>
    </source>
</reference>
<dbReference type="Pfam" id="PF01399">
    <property type="entry name" value="PCI"/>
    <property type="match status" value="1"/>
</dbReference>
<feature type="domain" description="PCI" evidence="2">
    <location>
        <begin position="257"/>
        <end position="427"/>
    </location>
</feature>
<protein>
    <recommendedName>
        <fullName evidence="2">PCI domain-containing protein</fullName>
    </recommendedName>
</protein>
<dbReference type="InterPro" id="IPR000717">
    <property type="entry name" value="PCI_dom"/>
</dbReference>